<protein>
    <submittedName>
        <fullName evidence="1">Uncharacterized protein</fullName>
    </submittedName>
</protein>
<dbReference type="EMBL" id="AOLS01000061">
    <property type="protein sequence ID" value="EMA17292.1"/>
    <property type="molecule type" value="Genomic_DNA"/>
</dbReference>
<proteinExistence type="predicted"/>
<reference evidence="1 2" key="1">
    <citation type="journal article" date="2014" name="PLoS Genet.">
        <title>Phylogenetically driven sequencing of extremely halophilic archaea reveals strategies for static and dynamic osmo-response.</title>
        <authorList>
            <person name="Becker E.A."/>
            <person name="Seitzer P.M."/>
            <person name="Tritt A."/>
            <person name="Larsen D."/>
            <person name="Krusor M."/>
            <person name="Yao A.I."/>
            <person name="Wu D."/>
            <person name="Madern D."/>
            <person name="Eisen J.A."/>
            <person name="Darling A.E."/>
            <person name="Facciotti M.T."/>
        </authorList>
    </citation>
    <scope>NUCLEOTIDE SEQUENCE [LARGE SCALE GENOMIC DNA]</scope>
    <source>
        <strain evidence="1 2">ATCC 33799</strain>
    </source>
</reference>
<organism evidence="1 2">
    <name type="scientific">Haloarcula marismortui ATCC 33799</name>
    <dbReference type="NCBI Taxonomy" id="662475"/>
    <lineage>
        <taxon>Archaea</taxon>
        <taxon>Methanobacteriati</taxon>
        <taxon>Methanobacteriota</taxon>
        <taxon>Stenosarchaea group</taxon>
        <taxon>Halobacteria</taxon>
        <taxon>Halobacteriales</taxon>
        <taxon>Haloarculaceae</taxon>
        <taxon>Haloarcula</taxon>
    </lineage>
</organism>
<dbReference type="AlphaFoldDB" id="M0K7B7"/>
<gene>
    <name evidence="1" type="ORF">C435_11345</name>
</gene>
<sequence length="140" mass="15297">MASEDGYKLNTVDRRDLQDSLGQLRRSAMTLQPIIDIAAVGLPSEALSAVKYHLLADYAASGDSYGYTDEDETIAAWAAFAVGSCIGYDESHFSPKATFPVPLGGTPQSVEESLQAISETTDSYVKRLQQHAQRRKRNIL</sequence>
<name>M0K7B7_9EURY</name>
<comment type="caution">
    <text evidence="1">The sequence shown here is derived from an EMBL/GenBank/DDBJ whole genome shotgun (WGS) entry which is preliminary data.</text>
</comment>
<dbReference type="Proteomes" id="UP000011687">
    <property type="component" value="Unassembled WGS sequence"/>
</dbReference>
<evidence type="ECO:0000313" key="2">
    <source>
        <dbReference type="Proteomes" id="UP000011687"/>
    </source>
</evidence>
<keyword evidence="2" id="KW-1185">Reference proteome</keyword>
<accession>M0K7B7</accession>
<evidence type="ECO:0000313" key="1">
    <source>
        <dbReference type="EMBL" id="EMA17292.1"/>
    </source>
</evidence>